<dbReference type="RefSeq" id="XP_026605647.1">
    <property type="nucleotide sequence ID" value="XM_026744781.1"/>
</dbReference>
<dbReference type="CDD" id="cd00035">
    <property type="entry name" value="ChtBD1"/>
    <property type="match status" value="1"/>
</dbReference>
<dbReference type="SMART" id="SM00270">
    <property type="entry name" value="ChtBD1"/>
    <property type="match status" value="1"/>
</dbReference>
<feature type="chain" id="PRO_5017739089" description="chitinase" evidence="13">
    <location>
        <begin position="20"/>
        <end position="515"/>
    </location>
</feature>
<dbReference type="InterPro" id="IPR011583">
    <property type="entry name" value="Chitinase_II/V-like_cat"/>
</dbReference>
<evidence type="ECO:0000256" key="3">
    <source>
        <dbReference type="ARBA" id="ARBA00012729"/>
    </source>
</evidence>
<evidence type="ECO:0000256" key="12">
    <source>
        <dbReference type="RuleBase" id="RU000489"/>
    </source>
</evidence>
<dbReference type="GO" id="GO:0000272">
    <property type="term" value="P:polysaccharide catabolic process"/>
    <property type="evidence" value="ECO:0007669"/>
    <property type="project" value="UniProtKB-KW"/>
</dbReference>
<dbReference type="STRING" id="1810919.A0A3D8SIK6"/>
<comment type="catalytic activity">
    <reaction evidence="1">
        <text>Random endo-hydrolysis of N-acetyl-beta-D-glucosaminide (1-&gt;4)-beta-linkages in chitin and chitodextrins.</text>
        <dbReference type="EC" id="3.2.1.14"/>
    </reaction>
</comment>
<dbReference type="PROSITE" id="PS51910">
    <property type="entry name" value="GH18_2"/>
    <property type="match status" value="1"/>
</dbReference>
<keyword evidence="8" id="KW-0119">Carbohydrate metabolism</keyword>
<dbReference type="SUPFAM" id="SSF51445">
    <property type="entry name" value="(Trans)glycosidases"/>
    <property type="match status" value="1"/>
</dbReference>
<comment type="caution">
    <text evidence="16">The sequence shown here is derived from an EMBL/GenBank/DDBJ whole genome shotgun (WGS) entry which is preliminary data.</text>
</comment>
<keyword evidence="17" id="KW-1185">Reference proteome</keyword>
<keyword evidence="9 12" id="KW-0326">Glycosidase</keyword>
<dbReference type="SUPFAM" id="SSF54556">
    <property type="entry name" value="Chitinase insertion domain"/>
    <property type="match status" value="1"/>
</dbReference>
<dbReference type="InterPro" id="IPR029070">
    <property type="entry name" value="Chitinase_insertion_sf"/>
</dbReference>
<dbReference type="EMBL" id="PVWQ01000003">
    <property type="protein sequence ID" value="RDW86123.1"/>
    <property type="molecule type" value="Genomic_DNA"/>
</dbReference>
<reference evidence="16 17" key="1">
    <citation type="journal article" date="2018" name="IMA Fungus">
        <title>IMA Genome-F 9: Draft genome sequence of Annulohypoxylon stygium, Aspergillus mulundensis, Berkeleyomyces basicola (syn. Thielaviopsis basicola), Ceratocystis smalleyi, two Cercospora beticola strains, Coleophoma cylindrospora, Fusarium fracticaudum, Phialophora cf. hyalina, and Morchella septimelata.</title>
        <authorList>
            <person name="Wingfield B.D."/>
            <person name="Bills G.F."/>
            <person name="Dong Y."/>
            <person name="Huang W."/>
            <person name="Nel W.J."/>
            <person name="Swalarsk-Parry B.S."/>
            <person name="Vaghefi N."/>
            <person name="Wilken P.M."/>
            <person name="An Z."/>
            <person name="de Beer Z.W."/>
            <person name="De Vos L."/>
            <person name="Chen L."/>
            <person name="Duong T.A."/>
            <person name="Gao Y."/>
            <person name="Hammerbacher A."/>
            <person name="Kikkert J.R."/>
            <person name="Li Y."/>
            <person name="Li H."/>
            <person name="Li K."/>
            <person name="Li Q."/>
            <person name="Liu X."/>
            <person name="Ma X."/>
            <person name="Naidoo K."/>
            <person name="Pethybridge S.J."/>
            <person name="Sun J."/>
            <person name="Steenkamp E.T."/>
            <person name="van der Nest M.A."/>
            <person name="van Wyk S."/>
            <person name="Wingfield M.J."/>
            <person name="Xiong C."/>
            <person name="Yue Q."/>
            <person name="Zhang X."/>
        </authorList>
    </citation>
    <scope>NUCLEOTIDE SEQUENCE [LARGE SCALE GENOMIC DNA]</scope>
    <source>
        <strain evidence="16 17">DSM 5745</strain>
    </source>
</reference>
<dbReference type="InterPro" id="IPR036861">
    <property type="entry name" value="Endochitinase-like_sf"/>
</dbReference>
<sequence>MKLLVFLLGLLGLFAQVSASQFSGLQVLANADNDYTCSLSKPCTIGCCGPLNDLTGKGVCGFGPDFCGEGCTSSCDRKSECDAGWGMQWSNHSTCPLNVCCSKFGFCGTTTDFCGDKTVVSPQCSGTSAHQRTIGYFEGWNMDQRKCNTMAPEDIPLGIYTHINFAFALIDPKTFRIAPMDQNTGSRYRAVTSLKNRQPSLKVWIAIGGWAMNDPGATRTTFSDLAASEEKQDIFFESLLSFIVNNNFDGVDLDWEYPVTDDRGGKPEDFGNFVTLLERLRGRLNQIPRPIGLSITLPASYWYLRGFDIIRLEQHVDFLNVMTYDIHGTWDGPIESLGPYALAHTNLTEINLALELLWRNNINPSRVNLGLGFYGRSFTLESPNCIAPGCKWSGAGRPGPCTNTGGVLSATEISHILKTEKGVTYLDKDAAVRVAVFDEDQWVAYDDAETLKMKLDFANKRCLGGTMVWAADLDDGALIDALGEAMGKEKAFVGDGLPDLVGDLGTIIEPTNLPA</sequence>
<dbReference type="Gene3D" id="3.30.60.10">
    <property type="entry name" value="Endochitinase-like"/>
    <property type="match status" value="1"/>
</dbReference>
<comment type="caution">
    <text evidence="11">Lacks conserved residue(s) required for the propagation of feature annotation.</text>
</comment>
<dbReference type="InterPro" id="IPR001223">
    <property type="entry name" value="Glyco_hydro18_cat"/>
</dbReference>
<evidence type="ECO:0000256" key="1">
    <source>
        <dbReference type="ARBA" id="ARBA00000822"/>
    </source>
</evidence>
<keyword evidence="4 11" id="KW-0147">Chitin-binding</keyword>
<dbReference type="GO" id="GO:0008061">
    <property type="term" value="F:chitin binding"/>
    <property type="evidence" value="ECO:0007669"/>
    <property type="project" value="UniProtKB-UniRule"/>
</dbReference>
<feature type="disulfide bond" evidence="11">
    <location>
        <begin position="95"/>
        <end position="107"/>
    </location>
</feature>
<dbReference type="InterPro" id="IPR018371">
    <property type="entry name" value="Chitin-binding_1_CS"/>
</dbReference>
<dbReference type="Pfam" id="PF00704">
    <property type="entry name" value="Glyco_hydro_18"/>
    <property type="match status" value="1"/>
</dbReference>
<organism evidence="16 17">
    <name type="scientific">Aspergillus mulundensis</name>
    <dbReference type="NCBI Taxonomy" id="1810919"/>
    <lineage>
        <taxon>Eukaryota</taxon>
        <taxon>Fungi</taxon>
        <taxon>Dikarya</taxon>
        <taxon>Ascomycota</taxon>
        <taxon>Pezizomycotina</taxon>
        <taxon>Eurotiomycetes</taxon>
        <taxon>Eurotiomycetidae</taxon>
        <taxon>Eurotiales</taxon>
        <taxon>Aspergillaceae</taxon>
        <taxon>Aspergillus</taxon>
        <taxon>Aspergillus subgen. Nidulantes</taxon>
    </lineage>
</organism>
<evidence type="ECO:0000256" key="6">
    <source>
        <dbReference type="ARBA" id="ARBA00023024"/>
    </source>
</evidence>
<gene>
    <name evidence="16" type="ORF">DSM5745_02765</name>
</gene>
<dbReference type="InterPro" id="IPR001579">
    <property type="entry name" value="Glyco_hydro_18_chit_AS"/>
</dbReference>
<evidence type="ECO:0000256" key="10">
    <source>
        <dbReference type="ARBA" id="ARBA00023326"/>
    </source>
</evidence>
<evidence type="ECO:0000256" key="4">
    <source>
        <dbReference type="ARBA" id="ARBA00022669"/>
    </source>
</evidence>
<dbReference type="GO" id="GO:0006032">
    <property type="term" value="P:chitin catabolic process"/>
    <property type="evidence" value="ECO:0007669"/>
    <property type="project" value="UniProtKB-KW"/>
</dbReference>
<evidence type="ECO:0000313" key="17">
    <source>
        <dbReference type="Proteomes" id="UP000256690"/>
    </source>
</evidence>
<dbReference type="SUPFAM" id="SSF57016">
    <property type="entry name" value="Plant lectins/antimicrobial peptides"/>
    <property type="match status" value="1"/>
</dbReference>
<dbReference type="Proteomes" id="UP000256690">
    <property type="component" value="Unassembled WGS sequence"/>
</dbReference>
<evidence type="ECO:0000259" key="15">
    <source>
        <dbReference type="PROSITE" id="PS51910"/>
    </source>
</evidence>
<evidence type="ECO:0000256" key="2">
    <source>
        <dbReference type="ARBA" id="ARBA00008682"/>
    </source>
</evidence>
<keyword evidence="6" id="KW-0146">Chitin degradation</keyword>
<dbReference type="PANTHER" id="PTHR11177:SF333">
    <property type="entry name" value="CHITINASE"/>
    <property type="match status" value="1"/>
</dbReference>
<feature type="domain" description="GH18" evidence="15">
    <location>
        <begin position="131"/>
        <end position="489"/>
    </location>
</feature>
<feature type="disulfide bond" evidence="11">
    <location>
        <begin position="100"/>
        <end position="114"/>
    </location>
</feature>
<keyword evidence="5 12" id="KW-0378">Hydrolase</keyword>
<feature type="domain" description="Chitin-binding type-1" evidence="14">
    <location>
        <begin position="78"/>
        <end position="126"/>
    </location>
</feature>
<dbReference type="EC" id="3.2.1.14" evidence="3"/>
<dbReference type="PROSITE" id="PS00026">
    <property type="entry name" value="CHIT_BIND_I_1"/>
    <property type="match status" value="1"/>
</dbReference>
<evidence type="ECO:0000256" key="5">
    <source>
        <dbReference type="ARBA" id="ARBA00022801"/>
    </source>
</evidence>
<evidence type="ECO:0000313" key="16">
    <source>
        <dbReference type="EMBL" id="RDW86123.1"/>
    </source>
</evidence>
<dbReference type="PROSITE" id="PS01095">
    <property type="entry name" value="GH18_1"/>
    <property type="match status" value="1"/>
</dbReference>
<dbReference type="InterPro" id="IPR050314">
    <property type="entry name" value="Glycosyl_Hydrlase_18"/>
</dbReference>
<name>A0A3D8SIK6_9EURO</name>
<dbReference type="AlphaFoldDB" id="A0A3D8SIK6"/>
<evidence type="ECO:0000256" key="13">
    <source>
        <dbReference type="SAM" id="SignalP"/>
    </source>
</evidence>
<dbReference type="PROSITE" id="PS50941">
    <property type="entry name" value="CHIT_BIND_I_2"/>
    <property type="match status" value="1"/>
</dbReference>
<dbReference type="SMART" id="SM00636">
    <property type="entry name" value="Glyco_18"/>
    <property type="match status" value="1"/>
</dbReference>
<keyword evidence="10" id="KW-0624">Polysaccharide degradation</keyword>
<evidence type="ECO:0000256" key="8">
    <source>
        <dbReference type="ARBA" id="ARBA00023277"/>
    </source>
</evidence>
<evidence type="ECO:0000256" key="11">
    <source>
        <dbReference type="PROSITE-ProRule" id="PRU00261"/>
    </source>
</evidence>
<evidence type="ECO:0000259" key="14">
    <source>
        <dbReference type="PROSITE" id="PS50941"/>
    </source>
</evidence>
<keyword evidence="13" id="KW-0732">Signal</keyword>
<comment type="similarity">
    <text evidence="2">Belongs to the glycosyl hydrolase 18 family. Chitinase class V subfamily.</text>
</comment>
<proteinExistence type="inferred from homology"/>
<evidence type="ECO:0000256" key="9">
    <source>
        <dbReference type="ARBA" id="ARBA00023295"/>
    </source>
</evidence>
<dbReference type="Pfam" id="PF00187">
    <property type="entry name" value="Chitin_bind_1"/>
    <property type="match status" value="1"/>
</dbReference>
<feature type="signal peptide" evidence="13">
    <location>
        <begin position="1"/>
        <end position="19"/>
    </location>
</feature>
<dbReference type="Gene3D" id="3.20.20.80">
    <property type="entry name" value="Glycosidases"/>
    <property type="match status" value="1"/>
</dbReference>
<dbReference type="PANTHER" id="PTHR11177">
    <property type="entry name" value="CHITINASE"/>
    <property type="match status" value="1"/>
</dbReference>
<keyword evidence="7" id="KW-0843">Virulence</keyword>
<dbReference type="GO" id="GO:0008843">
    <property type="term" value="F:endochitinase activity"/>
    <property type="evidence" value="ECO:0007669"/>
    <property type="project" value="UniProtKB-EC"/>
</dbReference>
<protein>
    <recommendedName>
        <fullName evidence="3">chitinase</fullName>
        <ecNumber evidence="3">3.2.1.14</ecNumber>
    </recommendedName>
</protein>
<dbReference type="GeneID" id="38113135"/>
<evidence type="ECO:0000256" key="7">
    <source>
        <dbReference type="ARBA" id="ARBA00023026"/>
    </source>
</evidence>
<dbReference type="InterPro" id="IPR001002">
    <property type="entry name" value="Chitin-bd_1"/>
</dbReference>
<keyword evidence="11" id="KW-1015">Disulfide bond</keyword>
<dbReference type="OrthoDB" id="73875at2759"/>
<accession>A0A3D8SIK6</accession>
<dbReference type="Gene3D" id="3.10.50.10">
    <property type="match status" value="1"/>
</dbReference>
<dbReference type="InterPro" id="IPR017853">
    <property type="entry name" value="GH"/>
</dbReference>